<evidence type="ECO:0000256" key="6">
    <source>
        <dbReference type="ARBA" id="ARBA00022833"/>
    </source>
</evidence>
<name>C1A7U4_GEMAT</name>
<dbReference type="GO" id="GO:0008235">
    <property type="term" value="F:metalloexopeptidase activity"/>
    <property type="evidence" value="ECO:0007669"/>
    <property type="project" value="InterPro"/>
</dbReference>
<dbReference type="PANTHER" id="PTHR12147">
    <property type="entry name" value="METALLOPEPTIDASE M28 FAMILY MEMBER"/>
    <property type="match status" value="1"/>
</dbReference>
<dbReference type="Gene3D" id="3.40.630.10">
    <property type="entry name" value="Zn peptidases"/>
    <property type="match status" value="1"/>
</dbReference>
<keyword evidence="2" id="KW-0645">Protease</keyword>
<dbReference type="AlphaFoldDB" id="C1A7U4"/>
<reference evidence="10" key="1">
    <citation type="submission" date="2006-03" db="EMBL/GenBank/DDBJ databases">
        <title>Complete genome sequence of Gemmatimonas aurantiaca T-27 that represents a novel phylum Gemmatimonadetes.</title>
        <authorList>
            <person name="Takasaki K."/>
            <person name="Ichikawa N."/>
            <person name="Miura H."/>
            <person name="Matsushita S."/>
            <person name="Watanabe Y."/>
            <person name="Oguchi A."/>
            <person name="Ankai A."/>
            <person name="Yashiro I."/>
            <person name="Takahashi M."/>
            <person name="Terui Y."/>
            <person name="Fukui S."/>
            <person name="Yokoyama H."/>
            <person name="Tanikawa S."/>
            <person name="Hanada S."/>
            <person name="Kamagata Y."/>
            <person name="Fujita N."/>
        </authorList>
    </citation>
    <scope>NUCLEOTIDE SEQUENCE [LARGE SCALE GENOMIC DNA]</scope>
    <source>
        <strain evidence="10">T-27 / DSM 14586 / JCM 11422 / NBRC 100505</strain>
    </source>
</reference>
<dbReference type="InterPro" id="IPR045175">
    <property type="entry name" value="M28_fam"/>
</dbReference>
<evidence type="ECO:0000256" key="2">
    <source>
        <dbReference type="ARBA" id="ARBA00022670"/>
    </source>
</evidence>
<dbReference type="PROSITE" id="PS51257">
    <property type="entry name" value="PROKAR_LIPOPROTEIN"/>
    <property type="match status" value="1"/>
</dbReference>
<evidence type="ECO:0000256" key="5">
    <source>
        <dbReference type="ARBA" id="ARBA00022801"/>
    </source>
</evidence>
<dbReference type="PANTHER" id="PTHR12147:SF56">
    <property type="entry name" value="AMINOPEPTIDASE YDR415C-RELATED"/>
    <property type="match status" value="1"/>
</dbReference>
<proteinExistence type="predicted"/>
<keyword evidence="6" id="KW-0862">Zinc</keyword>
<feature type="chain" id="PRO_5002904102" evidence="7">
    <location>
        <begin position="35"/>
        <end position="578"/>
    </location>
</feature>
<keyword evidence="10" id="KW-1185">Reference proteome</keyword>
<organism evidence="9 10">
    <name type="scientific">Gemmatimonas aurantiaca (strain DSM 14586 / JCM 11422 / NBRC 100505 / T-27)</name>
    <dbReference type="NCBI Taxonomy" id="379066"/>
    <lineage>
        <taxon>Bacteria</taxon>
        <taxon>Pseudomonadati</taxon>
        <taxon>Gemmatimonadota</taxon>
        <taxon>Gemmatimonadia</taxon>
        <taxon>Gemmatimonadales</taxon>
        <taxon>Gemmatimonadaceae</taxon>
        <taxon>Gemmatimonas</taxon>
    </lineage>
</organism>
<dbReference type="RefSeq" id="WP_012682751.1">
    <property type="nucleotide sequence ID" value="NC_012489.1"/>
</dbReference>
<dbReference type="SUPFAM" id="SSF52025">
    <property type="entry name" value="PA domain"/>
    <property type="match status" value="1"/>
</dbReference>
<dbReference type="STRING" id="379066.GAU_1262"/>
<dbReference type="InterPro" id="IPR007484">
    <property type="entry name" value="Peptidase_M28"/>
</dbReference>
<sequence length="578" mass="63378">MSRRRTPLRMTVRPMLVGAALLVGCAGDNSSVFADPHTPSDPVLGVAYDAITADDLLRHVQVLSADSLEGRAPTTIGEEKTVRYLESQFRAMGLSGGMPDGSFVQYVTMRAYTPHPEASFHIGSRQLPLAFPNDYVVVSRQGQPTVDVDAEMVFVGYGVEAPEYGWDDFKNVDLSGKVVLMLINDPAIPDPRDSTKLDSTMFRGNAMTYYGRWTYKIETAAARGAAAALIIHETGPAGYPFSVAINGWSRESFDIDTPEQRAARVIVEGWLRQGPAEELLSAAGLNFAALKAAARQKDFKPVPLGARARIRVRSESYPVQSRNVVAMLPGSDSLLRKEYLIYTAHWDHLGRDTSATGDQIFNGARDNASGVSQLLSIAKGFTALPNRPKRSVIFAALTGEEKGMLGARYFAAQPPVPLSDVLAGINLVRFNTWGRTKDLMVIGHGSTTLEDVLNDALAASGRGIVPDPEPEKGFFYRSSHVELARRGVPVLYTHHGLQFVDRDSAFGRQKRDEYTSRDFHQPSDEVRPDWDLAGAVADTRVMLDVGYRILMGSSWPTWKPGSEFKAQRDASLRARGSR</sequence>
<accession>C1A7U4</accession>
<dbReference type="HOGENOM" id="CLU_019932_2_1_0"/>
<dbReference type="GO" id="GO:0004177">
    <property type="term" value="F:aminopeptidase activity"/>
    <property type="evidence" value="ECO:0007669"/>
    <property type="project" value="UniProtKB-KW"/>
</dbReference>
<keyword evidence="1" id="KW-0031">Aminopeptidase</keyword>
<protein>
    <submittedName>
        <fullName evidence="9">Peptidase M28A family protein</fullName>
    </submittedName>
</protein>
<dbReference type="InterPro" id="IPR046450">
    <property type="entry name" value="PA_dom_sf"/>
</dbReference>
<evidence type="ECO:0000256" key="7">
    <source>
        <dbReference type="SAM" id="SignalP"/>
    </source>
</evidence>
<dbReference type="eggNOG" id="COG2234">
    <property type="taxonomic scope" value="Bacteria"/>
</dbReference>
<evidence type="ECO:0000313" key="10">
    <source>
        <dbReference type="Proteomes" id="UP000002209"/>
    </source>
</evidence>
<feature type="domain" description="Peptidase M28" evidence="8">
    <location>
        <begin position="323"/>
        <end position="539"/>
    </location>
</feature>
<dbReference type="Proteomes" id="UP000002209">
    <property type="component" value="Chromosome"/>
</dbReference>
<evidence type="ECO:0000256" key="3">
    <source>
        <dbReference type="ARBA" id="ARBA00022723"/>
    </source>
</evidence>
<keyword evidence="4 7" id="KW-0732">Signal</keyword>
<gene>
    <name evidence="9" type="ordered locus">GAU_1262</name>
</gene>
<dbReference type="KEGG" id="gau:GAU_1262"/>
<dbReference type="EMBL" id="AP009153">
    <property type="protein sequence ID" value="BAH38304.1"/>
    <property type="molecule type" value="Genomic_DNA"/>
</dbReference>
<dbReference type="Gene3D" id="3.50.30.30">
    <property type="match status" value="1"/>
</dbReference>
<evidence type="ECO:0000313" key="9">
    <source>
        <dbReference type="EMBL" id="BAH38304.1"/>
    </source>
</evidence>
<keyword evidence="5" id="KW-0378">Hydrolase</keyword>
<dbReference type="GO" id="GO:0006508">
    <property type="term" value="P:proteolysis"/>
    <property type="evidence" value="ECO:0007669"/>
    <property type="project" value="UniProtKB-KW"/>
</dbReference>
<dbReference type="Pfam" id="PF04389">
    <property type="entry name" value="Peptidase_M28"/>
    <property type="match status" value="1"/>
</dbReference>
<evidence type="ECO:0000256" key="1">
    <source>
        <dbReference type="ARBA" id="ARBA00022438"/>
    </source>
</evidence>
<dbReference type="GO" id="GO:0046872">
    <property type="term" value="F:metal ion binding"/>
    <property type="evidence" value="ECO:0007669"/>
    <property type="project" value="UniProtKB-KW"/>
</dbReference>
<feature type="signal peptide" evidence="7">
    <location>
        <begin position="1"/>
        <end position="34"/>
    </location>
</feature>
<evidence type="ECO:0000259" key="8">
    <source>
        <dbReference type="Pfam" id="PF04389"/>
    </source>
</evidence>
<dbReference type="SUPFAM" id="SSF53187">
    <property type="entry name" value="Zn-dependent exopeptidases"/>
    <property type="match status" value="1"/>
</dbReference>
<keyword evidence="3" id="KW-0479">Metal-binding</keyword>
<evidence type="ECO:0000256" key="4">
    <source>
        <dbReference type="ARBA" id="ARBA00022729"/>
    </source>
</evidence>